<dbReference type="NCBIfam" id="TIGR01453">
    <property type="entry name" value="grpIintron_endo"/>
    <property type="match status" value="1"/>
</dbReference>
<keyword evidence="6" id="KW-0496">Mitochondrion</keyword>
<comment type="similarity">
    <text evidence="1">To endonucleases of group I introns of fungi and phage.</text>
</comment>
<proteinExistence type="predicted"/>
<dbReference type="InterPro" id="IPR000305">
    <property type="entry name" value="GIY-YIG_endonuc"/>
</dbReference>
<feature type="domain" description="GIY-YIG" evidence="5">
    <location>
        <begin position="36"/>
        <end position="122"/>
    </location>
</feature>
<keyword evidence="2" id="KW-0540">Nuclease</keyword>
<evidence type="ECO:0000259" key="5">
    <source>
        <dbReference type="PROSITE" id="PS50164"/>
    </source>
</evidence>
<dbReference type="InterPro" id="IPR010896">
    <property type="entry name" value="NUMOD1"/>
</dbReference>
<dbReference type="SMART" id="SM00497">
    <property type="entry name" value="IENR1"/>
    <property type="match status" value="1"/>
</dbReference>
<evidence type="ECO:0000313" key="6">
    <source>
        <dbReference type="EMBL" id="ATI20189.1"/>
    </source>
</evidence>
<sequence length="278" mass="31438">MRRYSTVGFNSGNIQPIVIYDNAHTEKAQILKDNQGKAAIYRWVNKVNGKTYIGSSVNLSVRLYKYYSLKHIAEKKTPIHNALLKYGFDKFKLEILEYCKEDINPIDREQYYFSKLKPEYNILDEAGSSLGFKHRMETIEFLLRPRTIEQSDGARVKMKERLPFARLKRAGYAAASAETRQNLSLAATGRVLTEEDKRKLSEGRKGIILTVETRAKISAAAVSLRGVGVLVKNNNTDVNMEFASLTEAAKYIGVSRPAVKKYVDTGKLIQGIYLVTTL</sequence>
<dbReference type="InterPro" id="IPR003647">
    <property type="entry name" value="Intron_nuc_1_rpt"/>
</dbReference>
<dbReference type="EMBL" id="KY575054">
    <property type="protein sequence ID" value="ATI20189.1"/>
    <property type="molecule type" value="Genomic_DNA"/>
</dbReference>
<geneLocation type="mitochondrion" evidence="6"/>
<dbReference type="SUPFAM" id="SSF82771">
    <property type="entry name" value="GIY-YIG endonuclease"/>
    <property type="match status" value="1"/>
</dbReference>
<dbReference type="Pfam" id="PF01541">
    <property type="entry name" value="GIY-YIG"/>
    <property type="match status" value="1"/>
</dbReference>
<evidence type="ECO:0000256" key="3">
    <source>
        <dbReference type="ARBA" id="ARBA00022759"/>
    </source>
</evidence>
<protein>
    <submittedName>
        <fullName evidence="6">GIY-YIG endonuclease</fullName>
    </submittedName>
</protein>
<keyword evidence="4" id="KW-0378">Hydrolase</keyword>
<evidence type="ECO:0000313" key="7">
    <source>
        <dbReference type="EMBL" id="ATI20352.1"/>
    </source>
</evidence>
<dbReference type="Pfam" id="PF07453">
    <property type="entry name" value="NUMOD1"/>
    <property type="match status" value="1"/>
</dbReference>
<dbReference type="GO" id="GO:0004519">
    <property type="term" value="F:endonuclease activity"/>
    <property type="evidence" value="ECO:0007669"/>
    <property type="project" value="UniProtKB-KW"/>
</dbReference>
<dbReference type="PROSITE" id="PS50164">
    <property type="entry name" value="GIY_YIG"/>
    <property type="match status" value="1"/>
</dbReference>
<name>A0A291LIW6_9PEZI</name>
<dbReference type="SMART" id="SM00496">
    <property type="entry name" value="IENR2"/>
    <property type="match status" value="2"/>
</dbReference>
<dbReference type="Gene3D" id="3.40.1440.10">
    <property type="entry name" value="GIY-YIG endonuclease"/>
    <property type="match status" value="1"/>
</dbReference>
<dbReference type="SUPFAM" id="SSF64496">
    <property type="entry name" value="DNA-binding domain of intron-encoded endonucleases"/>
    <property type="match status" value="1"/>
</dbReference>
<dbReference type="SMART" id="SM00465">
    <property type="entry name" value="GIYc"/>
    <property type="match status" value="1"/>
</dbReference>
<dbReference type="EMBL" id="KY575056">
    <property type="protein sequence ID" value="ATI20352.1"/>
    <property type="molecule type" value="Genomic_DNA"/>
</dbReference>
<keyword evidence="3 6" id="KW-0255">Endonuclease</keyword>
<dbReference type="GO" id="GO:0003677">
    <property type="term" value="F:DNA binding"/>
    <property type="evidence" value="ECO:0007669"/>
    <property type="project" value="InterPro"/>
</dbReference>
<gene>
    <name evidence="6" type="primary">orf278</name>
</gene>
<dbReference type="InterPro" id="IPR006350">
    <property type="entry name" value="Intron_endoG1"/>
</dbReference>
<dbReference type="InterPro" id="IPR035901">
    <property type="entry name" value="GIY-YIG_endonuc_sf"/>
</dbReference>
<dbReference type="AlphaFoldDB" id="A0A291LIW6"/>
<evidence type="ECO:0000256" key="1">
    <source>
        <dbReference type="ARBA" id="ARBA00010045"/>
    </source>
</evidence>
<dbReference type="GO" id="GO:0016787">
    <property type="term" value="F:hydrolase activity"/>
    <property type="evidence" value="ECO:0007669"/>
    <property type="project" value="UniProtKB-KW"/>
</dbReference>
<dbReference type="InterPro" id="IPR003611">
    <property type="entry name" value="NUMOD3"/>
</dbReference>
<evidence type="ECO:0000256" key="2">
    <source>
        <dbReference type="ARBA" id="ARBA00022722"/>
    </source>
</evidence>
<accession>A0A291LIW6</accession>
<reference evidence="6" key="1">
    <citation type="submission" date="2017-02" db="EMBL/GenBank/DDBJ databases">
        <title>Fungal Comparative Genomics of Melanconis species and Ophiognomonia clavigignenti-juglandacearum at Different Phylogenetic Distances.</title>
        <authorList>
            <person name="Demers J.E."/>
            <person name="Castlebury L.A."/>
        </authorList>
    </citation>
    <scope>NUCLEOTIDE SEQUENCE</scope>
    <source>
        <strain evidence="6">AR4414</strain>
        <strain evidence="7">MAFF410216</strain>
    </source>
</reference>
<organism evidence="6">
    <name type="scientific">Juglanconis oblonga</name>
    <dbReference type="NCBI Taxonomy" id="1940568"/>
    <lineage>
        <taxon>Eukaryota</taxon>
        <taxon>Fungi</taxon>
        <taxon>Dikarya</taxon>
        <taxon>Ascomycota</taxon>
        <taxon>Pezizomycotina</taxon>
        <taxon>Sordariomycetes</taxon>
        <taxon>Sordariomycetidae</taxon>
        <taxon>Diaporthales</taxon>
        <taxon>Juglanconidaceae</taxon>
        <taxon>Juglanconis</taxon>
    </lineage>
</organism>
<evidence type="ECO:0000256" key="4">
    <source>
        <dbReference type="ARBA" id="ARBA00022801"/>
    </source>
</evidence>
<dbReference type="CDD" id="cd10445">
    <property type="entry name" value="GIY-YIG_bI1_like"/>
    <property type="match status" value="1"/>
</dbReference>